<evidence type="ECO:0000313" key="1">
    <source>
        <dbReference type="EMBL" id="CAF0744239.1"/>
    </source>
</evidence>
<evidence type="ECO:0000313" key="2">
    <source>
        <dbReference type="Proteomes" id="UP000663879"/>
    </source>
</evidence>
<dbReference type="AlphaFoldDB" id="A0A813NT91"/>
<accession>A0A813NT91</accession>
<comment type="caution">
    <text evidence="1">The sequence shown here is derived from an EMBL/GenBank/DDBJ whole genome shotgun (WGS) entry which is preliminary data.</text>
</comment>
<protein>
    <submittedName>
        <fullName evidence="1">Uncharacterized protein</fullName>
    </submittedName>
</protein>
<dbReference type="OrthoDB" id="10661815at2759"/>
<sequence length="276" mass="31116">MEQNESIQPNPECLQLLNVNVINEEAPHVQNPINNVSSSLLSISSSKKFKNSSLSLNKKNQNHHSHASNLLSSIKNSTLNVLSKPLTTLSRSPSPQLTLKRNKPIDLETNTNVNKDLNLIETSEDDDDEEIEDYGENNIKNENLSEIEDSNDFNLVKKLKIKNSKILKKNDDFCKAVEEFEEVSEDSDSSLPIENTSNKMKETSKLNTCSTSKPSLKTLSYINSTTQLNTKNTNSSINRDPITNNKNKPFKGKFFFILKINSLRCETELVLESELI</sequence>
<gene>
    <name evidence="1" type="ORF">OXX778_LOCUS3561</name>
</gene>
<name>A0A813NT91_9BILA</name>
<dbReference type="EMBL" id="CAJNOC010000318">
    <property type="protein sequence ID" value="CAF0744239.1"/>
    <property type="molecule type" value="Genomic_DNA"/>
</dbReference>
<keyword evidence="2" id="KW-1185">Reference proteome</keyword>
<reference evidence="1" key="1">
    <citation type="submission" date="2021-02" db="EMBL/GenBank/DDBJ databases">
        <authorList>
            <person name="Nowell W R."/>
        </authorList>
    </citation>
    <scope>NUCLEOTIDE SEQUENCE</scope>
    <source>
        <strain evidence="1">Ploen Becks lab</strain>
    </source>
</reference>
<dbReference type="Proteomes" id="UP000663879">
    <property type="component" value="Unassembled WGS sequence"/>
</dbReference>
<proteinExistence type="predicted"/>
<organism evidence="1 2">
    <name type="scientific">Brachionus calyciflorus</name>
    <dbReference type="NCBI Taxonomy" id="104777"/>
    <lineage>
        <taxon>Eukaryota</taxon>
        <taxon>Metazoa</taxon>
        <taxon>Spiralia</taxon>
        <taxon>Gnathifera</taxon>
        <taxon>Rotifera</taxon>
        <taxon>Eurotatoria</taxon>
        <taxon>Monogononta</taxon>
        <taxon>Pseudotrocha</taxon>
        <taxon>Ploima</taxon>
        <taxon>Brachionidae</taxon>
        <taxon>Brachionus</taxon>
    </lineage>
</organism>